<accession>A0A6M3IX72</accession>
<evidence type="ECO:0000313" key="3">
    <source>
        <dbReference type="EMBL" id="QJA83642.1"/>
    </source>
</evidence>
<sequence>MPENEERKLNPQIVDVEIGIRSLRKITIYPLSMADQLKLTDVIVQAAMASVNGGQDMAVPTFILQMLQENVAKILSMVTDEDEKLMSDISNLQAVAIADVLFEVNYGAVAKNFKSLSEKLKAMFQPERPLPQSVNGTDTGLKTSTESPTEKAE</sequence>
<protein>
    <submittedName>
        <fullName evidence="2">Uncharacterized protein</fullName>
    </submittedName>
</protein>
<name>A0A6M3IX72_9ZZZZ</name>
<feature type="compositionally biased region" description="Polar residues" evidence="1">
    <location>
        <begin position="132"/>
        <end position="147"/>
    </location>
</feature>
<dbReference type="EMBL" id="MT142515">
    <property type="protein sequence ID" value="QJA83642.1"/>
    <property type="molecule type" value="Genomic_DNA"/>
</dbReference>
<dbReference type="EMBL" id="MT141456">
    <property type="protein sequence ID" value="QJA61888.1"/>
    <property type="molecule type" value="Genomic_DNA"/>
</dbReference>
<reference evidence="2" key="1">
    <citation type="submission" date="2020-03" db="EMBL/GenBank/DDBJ databases">
        <title>The deep terrestrial virosphere.</title>
        <authorList>
            <person name="Holmfeldt K."/>
            <person name="Nilsson E."/>
            <person name="Simone D."/>
            <person name="Lopez-Fernandez M."/>
            <person name="Wu X."/>
            <person name="de Brujin I."/>
            <person name="Lundin D."/>
            <person name="Andersson A."/>
            <person name="Bertilsson S."/>
            <person name="Dopson M."/>
        </authorList>
    </citation>
    <scope>NUCLEOTIDE SEQUENCE</scope>
    <source>
        <strain evidence="3">MM415A00269</strain>
        <strain evidence="2">MM415B00862</strain>
    </source>
</reference>
<proteinExistence type="predicted"/>
<feature type="region of interest" description="Disordered" evidence="1">
    <location>
        <begin position="126"/>
        <end position="153"/>
    </location>
</feature>
<dbReference type="AlphaFoldDB" id="A0A6M3IX72"/>
<gene>
    <name evidence="3" type="ORF">MM415A00269_0010</name>
    <name evidence="2" type="ORF">MM415B00862_0009</name>
</gene>
<evidence type="ECO:0000256" key="1">
    <source>
        <dbReference type="SAM" id="MobiDB-lite"/>
    </source>
</evidence>
<organism evidence="2">
    <name type="scientific">viral metagenome</name>
    <dbReference type="NCBI Taxonomy" id="1070528"/>
    <lineage>
        <taxon>unclassified sequences</taxon>
        <taxon>metagenomes</taxon>
        <taxon>organismal metagenomes</taxon>
    </lineage>
</organism>
<evidence type="ECO:0000313" key="2">
    <source>
        <dbReference type="EMBL" id="QJA61888.1"/>
    </source>
</evidence>